<dbReference type="Pfam" id="PF10075">
    <property type="entry name" value="CSN8_PSD8_EIF3K"/>
    <property type="match status" value="1"/>
</dbReference>
<evidence type="ECO:0000256" key="3">
    <source>
        <dbReference type="ARBA" id="ARBA00022490"/>
    </source>
</evidence>
<proteinExistence type="predicted"/>
<dbReference type="RefSeq" id="XP_031572054.1">
    <property type="nucleotide sequence ID" value="XM_031716194.1"/>
</dbReference>
<evidence type="ECO:0000256" key="5">
    <source>
        <dbReference type="ARBA" id="ARBA00023242"/>
    </source>
</evidence>
<dbReference type="OrthoDB" id="5351233at2759"/>
<reference evidence="8" key="1">
    <citation type="submission" date="2025-08" db="UniProtKB">
        <authorList>
            <consortium name="RefSeq"/>
        </authorList>
    </citation>
    <scope>IDENTIFICATION</scope>
    <source>
        <tissue evidence="8">Tentacle</tissue>
    </source>
</reference>
<evidence type="ECO:0000259" key="6">
    <source>
        <dbReference type="Pfam" id="PF10075"/>
    </source>
</evidence>
<dbReference type="PANTHER" id="PTHR13339:SF0">
    <property type="entry name" value="COP9 SIGNALOSOME COMPLEX SUBUNIT 8"/>
    <property type="match status" value="1"/>
</dbReference>
<dbReference type="Proteomes" id="UP000515163">
    <property type="component" value="Unplaced"/>
</dbReference>
<dbReference type="GO" id="GO:0008180">
    <property type="term" value="C:COP9 signalosome"/>
    <property type="evidence" value="ECO:0007669"/>
    <property type="project" value="UniProtKB-KW"/>
</dbReference>
<name>A0A6P8IY16_ACTTE</name>
<keyword evidence="7" id="KW-1185">Reference proteome</keyword>
<organism evidence="7 8">
    <name type="scientific">Actinia tenebrosa</name>
    <name type="common">Australian red waratah sea anemone</name>
    <dbReference type="NCBI Taxonomy" id="6105"/>
    <lineage>
        <taxon>Eukaryota</taxon>
        <taxon>Metazoa</taxon>
        <taxon>Cnidaria</taxon>
        <taxon>Anthozoa</taxon>
        <taxon>Hexacorallia</taxon>
        <taxon>Actiniaria</taxon>
        <taxon>Actiniidae</taxon>
        <taxon>Actinia</taxon>
    </lineage>
</organism>
<evidence type="ECO:0000313" key="7">
    <source>
        <dbReference type="Proteomes" id="UP000515163"/>
    </source>
</evidence>
<sequence>MAVHIENVEELCSNLEELELDGSANAEVYTQLLAIYLLQCDICNAKFLWKRIPEDVKASCPELSKLWTLGCHMWKRDYLNIYSSLQQDWSPLIQTYMVSLKEKLQEKAFNLIANAYTYIKVDDFVVYMGMTKESAIEVAKSRGWIFDTNNMLLNPKKPDTVAKEIPLTSEQELGLLTDYVSFLEN</sequence>
<dbReference type="PANTHER" id="PTHR13339">
    <property type="entry name" value="COP9 SIGNALOSOME COMPLEX SUBUNIT 8"/>
    <property type="match status" value="1"/>
</dbReference>
<dbReference type="InterPro" id="IPR033464">
    <property type="entry name" value="CSN8_PSD8_EIF3K"/>
</dbReference>
<evidence type="ECO:0000256" key="4">
    <source>
        <dbReference type="ARBA" id="ARBA00022790"/>
    </source>
</evidence>
<feature type="domain" description="CSN8/PSMD8/EIF3K" evidence="6">
    <location>
        <begin position="25"/>
        <end position="157"/>
    </location>
</feature>
<dbReference type="FunCoup" id="A0A6P8IY16">
    <property type="interactions" value="3213"/>
</dbReference>
<dbReference type="GO" id="GO:0005737">
    <property type="term" value="C:cytoplasm"/>
    <property type="evidence" value="ECO:0007669"/>
    <property type="project" value="UniProtKB-SubCell"/>
</dbReference>
<dbReference type="GO" id="GO:0000338">
    <property type="term" value="P:protein deneddylation"/>
    <property type="evidence" value="ECO:0007669"/>
    <property type="project" value="InterPro"/>
</dbReference>
<dbReference type="GeneID" id="116306147"/>
<keyword evidence="3" id="KW-0963">Cytoplasm</keyword>
<accession>A0A6P8IY16</accession>
<comment type="subcellular location">
    <subcellularLocation>
        <location evidence="2">Cytoplasm</location>
    </subcellularLocation>
    <subcellularLocation>
        <location evidence="1">Nucleus</location>
    </subcellularLocation>
</comment>
<keyword evidence="4" id="KW-0736">Signalosome</keyword>
<dbReference type="AlphaFoldDB" id="A0A6P8IY16"/>
<gene>
    <name evidence="8" type="primary">LOC116306147</name>
</gene>
<evidence type="ECO:0000256" key="1">
    <source>
        <dbReference type="ARBA" id="ARBA00004123"/>
    </source>
</evidence>
<keyword evidence="5" id="KW-0539">Nucleus</keyword>
<dbReference type="GO" id="GO:0010387">
    <property type="term" value="P:COP9 signalosome assembly"/>
    <property type="evidence" value="ECO:0007669"/>
    <property type="project" value="InterPro"/>
</dbReference>
<dbReference type="KEGG" id="aten:116306147"/>
<protein>
    <submittedName>
        <fullName evidence="8">COP9 signalosome complex subunit 8-like</fullName>
    </submittedName>
</protein>
<dbReference type="Gene3D" id="1.25.40.990">
    <property type="match status" value="1"/>
</dbReference>
<evidence type="ECO:0000256" key="2">
    <source>
        <dbReference type="ARBA" id="ARBA00004496"/>
    </source>
</evidence>
<evidence type="ECO:0000313" key="8">
    <source>
        <dbReference type="RefSeq" id="XP_031572054.1"/>
    </source>
</evidence>
<dbReference type="InParanoid" id="A0A6P8IY16"/>
<dbReference type="InterPro" id="IPR033205">
    <property type="entry name" value="COP9_CSN8"/>
</dbReference>